<gene>
    <name evidence="3" type="primary">gp_23124</name>
</gene>
<feature type="compositionally biased region" description="Low complexity" evidence="2">
    <location>
        <begin position="71"/>
        <end position="84"/>
    </location>
</feature>
<feature type="coiled-coil region" evidence="1">
    <location>
        <begin position="268"/>
        <end position="306"/>
    </location>
</feature>
<keyword evidence="1" id="KW-0175">Coiled coil</keyword>
<accession>A0AAE7V4U2</accession>
<reference evidence="3 4" key="1">
    <citation type="submission" date="2021-04" db="EMBL/GenBank/DDBJ databases">
        <authorList>
            <person name="Shkoporov A.N."/>
            <person name="Stockdale S.R."/>
            <person name="Guerin E."/>
            <person name="Ross R.P."/>
            <person name="Hill C."/>
        </authorList>
    </citation>
    <scope>NUCLEOTIDE SEQUENCE [LARGE SCALE GENOMIC DNA]</scope>
    <source>
        <strain evidence="4">cr9_1</strain>
    </source>
</reference>
<proteinExistence type="predicted"/>
<dbReference type="RefSeq" id="YP_010359763.1">
    <property type="nucleotide sequence ID" value="NC_062776.1"/>
</dbReference>
<keyword evidence="4" id="KW-1185">Reference proteome</keyword>
<evidence type="ECO:0000256" key="2">
    <source>
        <dbReference type="SAM" id="MobiDB-lite"/>
    </source>
</evidence>
<feature type="compositionally biased region" description="Basic and acidic residues" evidence="2">
    <location>
        <begin position="57"/>
        <end position="70"/>
    </location>
</feature>
<evidence type="ECO:0000256" key="1">
    <source>
        <dbReference type="SAM" id="Coils"/>
    </source>
</evidence>
<feature type="region of interest" description="Disordered" evidence="2">
    <location>
        <begin position="1"/>
        <end position="92"/>
    </location>
</feature>
<dbReference type="GeneID" id="75691238"/>
<feature type="compositionally biased region" description="Acidic residues" evidence="2">
    <location>
        <begin position="38"/>
        <end position="49"/>
    </location>
</feature>
<dbReference type="Proteomes" id="UP000827813">
    <property type="component" value="Segment"/>
</dbReference>
<sequence length="434" mass="48753">MDFNFGDGQMQTDNNNGDGNVNNIKNNVTNITNQTIAPDDDTTNLDDINDGNNSNNNDDKGNNNNDDKGNNKGNNDGNNKSTDNNDSELSQGDVVEIGNNSYTVDDKGNLVDASGNIFKEAKDVKSFLEGLDKVDDNTEELNIQSIQNAIGITVTDENDKPVEFENTVEGIKSYMNAVIEAAKEEHYETAINTLYQRYPILNDVLNYYIANGNSLEGFGEVPDRSGITIDDTNEAQQEYIIRTAWSEQGRKGNVDNYIAYLKSNGTLAAIAKEELEGLQESDRAYKEEMEKQAKKVEDKRIADAEKYWNGVYDVIKNRNIAGYQIPENIIISRNGEKISASPEDFFNYIYRVDENGQSAYIKDLSQETPESRRDDEILRAYLKFVGGNYSNLVDMAINKATVNKLRFKAKEKSTSYRVTKPTNNNQKKDINFSY</sequence>
<dbReference type="EMBL" id="MZ130486">
    <property type="protein sequence ID" value="QWM90191.1"/>
    <property type="molecule type" value="Genomic_DNA"/>
</dbReference>
<protein>
    <submittedName>
        <fullName evidence="3">Uncharacterized protein</fullName>
    </submittedName>
</protein>
<feature type="compositionally biased region" description="Low complexity" evidence="2">
    <location>
        <begin position="13"/>
        <end position="33"/>
    </location>
</feature>
<name>A0AAE7V4U2_9CAUD</name>
<dbReference type="KEGG" id="vg:75691238"/>
<evidence type="ECO:0000313" key="4">
    <source>
        <dbReference type="Proteomes" id="UP000827813"/>
    </source>
</evidence>
<evidence type="ECO:0000313" key="3">
    <source>
        <dbReference type="EMBL" id="QWM90191.1"/>
    </source>
</evidence>
<organism evidence="3 4">
    <name type="scientific">uncultured phage cr9_1</name>
    <dbReference type="NCBI Taxonomy" id="2986400"/>
    <lineage>
        <taxon>Viruses</taxon>
        <taxon>Duplodnaviria</taxon>
        <taxon>Heunggongvirae</taxon>
        <taxon>Uroviricota</taxon>
        <taxon>Caudoviricetes</taxon>
        <taxon>Crassvirales</taxon>
        <taxon>Intestiviridae</taxon>
        <taxon>Crudevirinae</taxon>
        <taxon>Dabirmavirus</taxon>
        <taxon>Dabirmavirus hominis</taxon>
    </lineage>
</organism>